<evidence type="ECO:0000313" key="1">
    <source>
        <dbReference type="EMBL" id="CEI38460.1"/>
    </source>
</evidence>
<dbReference type="Proteomes" id="UP000245910">
    <property type="component" value="Chromosome IIII"/>
</dbReference>
<dbReference type="EMBL" id="LN649232">
    <property type="protein sequence ID" value="CEI38460.1"/>
    <property type="molecule type" value="Genomic_DNA"/>
</dbReference>
<accession>A0A2L2SP91</accession>
<evidence type="ECO:0000313" key="2">
    <source>
        <dbReference type="Proteomes" id="UP000245910"/>
    </source>
</evidence>
<reference evidence="2" key="1">
    <citation type="submission" date="2014-10" db="EMBL/GenBank/DDBJ databases">
        <authorList>
            <person name="King R."/>
        </authorList>
    </citation>
    <scope>NUCLEOTIDE SEQUENCE [LARGE SCALE GENOMIC DNA]</scope>
    <source>
        <strain evidence="2">A3/5</strain>
    </source>
</reference>
<dbReference type="GeneID" id="37262788"/>
<sequence>MDRQSPLHYSKLISSSSLHTNQTPPQQQVDSIVPVSAMKTYAFIASLFASGALAQSAVADCHREKSPDWKDCDSLWNTLGWRAGSPREVTRNCGRDTDIKSGCLVYYEGSCQIAQCFTSDACVGTSEGLMVTSKKIVESQCRRDDLGGRFTDGPNKYFEIIRYTGIPSPRRRSVPFGQEEYSLAEYERIFGKDRDIAFSKVIDQDDGKVEKRDGKWINLVTRQGVIKPGERKRVNANELAPGIEQTWEESSSYSIEVGATAGVSAGLFKIFEASVQISTSYTESFSAGSSLKYSSGNCPNNANVYYAPVYTMYEGKFSDRDGTYKIWVPRNVNGVLEGRFVVECVGTTPA</sequence>
<dbReference type="RefSeq" id="XP_025580856.1">
    <property type="nucleotide sequence ID" value="XM_025726273.2"/>
</dbReference>
<dbReference type="KEGG" id="fvn:FVRRES_11151"/>
<name>A0A2L2SP91_9HYPO</name>
<protein>
    <submittedName>
        <fullName evidence="1">Uncharacterized protein</fullName>
    </submittedName>
</protein>
<keyword evidence="2" id="KW-1185">Reference proteome</keyword>
<proteinExistence type="predicted"/>
<organism evidence="1 2">
    <name type="scientific">Fusarium venenatum</name>
    <dbReference type="NCBI Taxonomy" id="56646"/>
    <lineage>
        <taxon>Eukaryota</taxon>
        <taxon>Fungi</taxon>
        <taxon>Dikarya</taxon>
        <taxon>Ascomycota</taxon>
        <taxon>Pezizomycotina</taxon>
        <taxon>Sordariomycetes</taxon>
        <taxon>Hypocreomycetidae</taxon>
        <taxon>Hypocreales</taxon>
        <taxon>Nectriaceae</taxon>
        <taxon>Fusarium</taxon>
    </lineage>
</organism>
<dbReference type="AlphaFoldDB" id="A0A2L2SP91"/>